<keyword evidence="1 3" id="KW-0378">Hydrolase</keyword>
<dbReference type="RefSeq" id="WP_345404653.1">
    <property type="nucleotide sequence ID" value="NZ_BAABLA010000118.1"/>
</dbReference>
<protein>
    <submittedName>
        <fullName evidence="3">Alpha/beta fold hydrolase</fullName>
    </submittedName>
</protein>
<dbReference type="InterPro" id="IPR029058">
    <property type="entry name" value="AB_hydrolase_fold"/>
</dbReference>
<dbReference type="Gene3D" id="3.40.50.1820">
    <property type="entry name" value="alpha/beta hydrolase"/>
    <property type="match status" value="1"/>
</dbReference>
<dbReference type="Proteomes" id="UP001596337">
    <property type="component" value="Unassembled WGS sequence"/>
</dbReference>
<dbReference type="SUPFAM" id="SSF53474">
    <property type="entry name" value="alpha/beta-Hydrolases"/>
    <property type="match status" value="1"/>
</dbReference>
<dbReference type="GO" id="GO:0016787">
    <property type="term" value="F:hydrolase activity"/>
    <property type="evidence" value="ECO:0007669"/>
    <property type="project" value="UniProtKB-KW"/>
</dbReference>
<gene>
    <name evidence="3" type="ORF">ACFQGD_13225</name>
</gene>
<feature type="domain" description="AB hydrolase-1" evidence="2">
    <location>
        <begin position="16"/>
        <end position="238"/>
    </location>
</feature>
<sequence>MTISMRTGGDPAGPPLLLLHGLGATGRVWDGLLDRLDGWRWFVPDLPGHGASTPLARYSIGGLAAAVAVALDRDRPVVAVGHSLGGAVAVALASGWFGVSVSAACGLGIKVRWSDAELAKAAEVAARPNRVYDAREDAVERGLKVAGLAGLVPVDSGVADAGVVQTDGGWTLALDPAAFAVGAPDMPGLLAAARAPVILAAGEHDPMGPPDHLHELRADAVTLSGLGHNAHVEDPAALLPLLDRMRNTAS</sequence>
<dbReference type="Pfam" id="PF12697">
    <property type="entry name" value="Abhydrolase_6"/>
    <property type="match status" value="1"/>
</dbReference>
<dbReference type="PANTHER" id="PTHR43798:SF31">
    <property type="entry name" value="AB HYDROLASE SUPERFAMILY PROTEIN YCLE"/>
    <property type="match status" value="1"/>
</dbReference>
<comment type="caution">
    <text evidence="3">The sequence shown here is derived from an EMBL/GenBank/DDBJ whole genome shotgun (WGS) entry which is preliminary data.</text>
</comment>
<evidence type="ECO:0000313" key="3">
    <source>
        <dbReference type="EMBL" id="MFC6868103.1"/>
    </source>
</evidence>
<evidence type="ECO:0000313" key="4">
    <source>
        <dbReference type="Proteomes" id="UP001596337"/>
    </source>
</evidence>
<evidence type="ECO:0000259" key="2">
    <source>
        <dbReference type="Pfam" id="PF12697"/>
    </source>
</evidence>
<proteinExistence type="predicted"/>
<dbReference type="InterPro" id="IPR000073">
    <property type="entry name" value="AB_hydrolase_1"/>
</dbReference>
<evidence type="ECO:0000256" key="1">
    <source>
        <dbReference type="ARBA" id="ARBA00022801"/>
    </source>
</evidence>
<dbReference type="PRINTS" id="PR00111">
    <property type="entry name" value="ABHYDROLASE"/>
</dbReference>
<reference evidence="4" key="1">
    <citation type="journal article" date="2019" name="Int. J. Syst. Evol. Microbiol.">
        <title>The Global Catalogue of Microorganisms (GCM) 10K type strain sequencing project: providing services to taxonomists for standard genome sequencing and annotation.</title>
        <authorList>
            <consortium name="The Broad Institute Genomics Platform"/>
            <consortium name="The Broad Institute Genome Sequencing Center for Infectious Disease"/>
            <person name="Wu L."/>
            <person name="Ma J."/>
        </authorList>
    </citation>
    <scope>NUCLEOTIDE SEQUENCE [LARGE SCALE GENOMIC DNA]</scope>
    <source>
        <strain evidence="4">KCTC 32255</strain>
    </source>
</reference>
<accession>A0ABW2BZM8</accession>
<dbReference type="InterPro" id="IPR050266">
    <property type="entry name" value="AB_hydrolase_sf"/>
</dbReference>
<organism evidence="3 4">
    <name type="scientific">Haloechinothrix salitolerans</name>
    <dbReference type="NCBI Taxonomy" id="926830"/>
    <lineage>
        <taxon>Bacteria</taxon>
        <taxon>Bacillati</taxon>
        <taxon>Actinomycetota</taxon>
        <taxon>Actinomycetes</taxon>
        <taxon>Pseudonocardiales</taxon>
        <taxon>Pseudonocardiaceae</taxon>
        <taxon>Haloechinothrix</taxon>
    </lineage>
</organism>
<name>A0ABW2BZM8_9PSEU</name>
<dbReference type="PANTHER" id="PTHR43798">
    <property type="entry name" value="MONOACYLGLYCEROL LIPASE"/>
    <property type="match status" value="1"/>
</dbReference>
<keyword evidence="4" id="KW-1185">Reference proteome</keyword>
<dbReference type="EMBL" id="JBHSXX010000001">
    <property type="protein sequence ID" value="MFC6868103.1"/>
    <property type="molecule type" value="Genomic_DNA"/>
</dbReference>